<sequence>MSGDRPEAPTAGRVQSDVPSDAELITSVRAGRTEAFSELYNRHRGPARCFAHQMCNSTAEADDVVSEAFAKVLEVLVAGSGPDSNFRSYLLTTVRNVAYERYRRGSRMVYVDDMEGVGRQTTHPDDTGTRLERSMAAKAFDRLPERWQAVLWHTEVEGRPAGEVAPLFGLTANGVAALAYRAREGLRQAYLQVHLAESRAEQCRGTVDRLGAWARRGLSRRETAQVEAHLDKCERCRQLAAELSDLNASLRAVVAPLVLGPAAAGYLASVGAGATSGKVAATFALPATTPAGGSMWLPRAKMWSVVGPLVATASAVAVSILPVIENNPNAPVISEAMGQGGRPPNVSPIPSTPETTSPTQSSPPSPSPARDALALQVGAQSWDLTANGGEQAIPVTVRNSGNSTLRGVRLTVDLPAGVMASVRQAGQAVSSCGQPGTRLACQLGGTLSPGAALTLELVGRASNEARDGSATITMSAGSASASGSVPVRVQRHDSVQLSYDVERGFFGAATVYVKVTNTGPERRSGRLEVSGPFDSFAVPAPGCWWTGHASARCDLDLGPGETRTVPMRFSPRLLPNANVTLWVGLGSASASQVVPLDGQR</sequence>
<reference evidence="9" key="2">
    <citation type="submission" date="2020-09" db="EMBL/GenBank/DDBJ databases">
        <authorList>
            <person name="Sun Q."/>
            <person name="Zhou Y."/>
        </authorList>
    </citation>
    <scope>NUCLEOTIDE SEQUENCE</scope>
    <source>
        <strain evidence="9">CGMCC 4.5737</strain>
    </source>
</reference>
<gene>
    <name evidence="9" type="ORF">GCM10012275_16520</name>
</gene>
<feature type="region of interest" description="Disordered" evidence="6">
    <location>
        <begin position="332"/>
        <end position="371"/>
    </location>
</feature>
<evidence type="ECO:0000256" key="2">
    <source>
        <dbReference type="ARBA" id="ARBA00023015"/>
    </source>
</evidence>
<dbReference type="InterPro" id="IPR007627">
    <property type="entry name" value="RNA_pol_sigma70_r2"/>
</dbReference>
<dbReference type="AlphaFoldDB" id="A0A8J3C735"/>
<dbReference type="GO" id="GO:0006352">
    <property type="term" value="P:DNA-templated transcription initiation"/>
    <property type="evidence" value="ECO:0007669"/>
    <property type="project" value="InterPro"/>
</dbReference>
<dbReference type="InterPro" id="IPR036388">
    <property type="entry name" value="WH-like_DNA-bd_sf"/>
</dbReference>
<accession>A0A8J3C735</accession>
<dbReference type="InterPro" id="IPR039425">
    <property type="entry name" value="RNA_pol_sigma-70-like"/>
</dbReference>
<dbReference type="GO" id="GO:0003677">
    <property type="term" value="F:DNA binding"/>
    <property type="evidence" value="ECO:0007669"/>
    <property type="project" value="UniProtKB-KW"/>
</dbReference>
<dbReference type="Gene3D" id="1.10.1740.10">
    <property type="match status" value="1"/>
</dbReference>
<dbReference type="InterPro" id="IPR041916">
    <property type="entry name" value="Anti_sigma_zinc_sf"/>
</dbReference>
<evidence type="ECO:0000256" key="3">
    <source>
        <dbReference type="ARBA" id="ARBA00023082"/>
    </source>
</evidence>
<evidence type="ECO:0000256" key="1">
    <source>
        <dbReference type="ARBA" id="ARBA00010641"/>
    </source>
</evidence>
<proteinExistence type="inferred from homology"/>
<dbReference type="InterPro" id="IPR014284">
    <property type="entry name" value="RNA_pol_sigma-70_dom"/>
</dbReference>
<dbReference type="Pfam" id="PF04542">
    <property type="entry name" value="Sigma70_r2"/>
    <property type="match status" value="1"/>
</dbReference>
<dbReference type="PANTHER" id="PTHR43133:SF8">
    <property type="entry name" value="RNA POLYMERASE SIGMA FACTOR HI_1459-RELATED"/>
    <property type="match status" value="1"/>
</dbReference>
<evidence type="ECO:0000256" key="5">
    <source>
        <dbReference type="ARBA" id="ARBA00023163"/>
    </source>
</evidence>
<feature type="domain" description="Putative zinc-finger" evidence="8">
    <location>
        <begin position="203"/>
        <end position="237"/>
    </location>
</feature>
<keyword evidence="3" id="KW-0731">Sigma factor</keyword>
<dbReference type="Gene3D" id="1.10.10.1320">
    <property type="entry name" value="Anti-sigma factor, zinc-finger domain"/>
    <property type="match status" value="1"/>
</dbReference>
<dbReference type="Gene3D" id="1.10.10.10">
    <property type="entry name" value="Winged helix-like DNA-binding domain superfamily/Winged helix DNA-binding domain"/>
    <property type="match status" value="1"/>
</dbReference>
<reference evidence="9" key="1">
    <citation type="journal article" date="2014" name="Int. J. Syst. Evol. Microbiol.">
        <title>Complete genome sequence of Corynebacterium casei LMG S-19264T (=DSM 44701T), isolated from a smear-ripened cheese.</title>
        <authorList>
            <consortium name="US DOE Joint Genome Institute (JGI-PGF)"/>
            <person name="Walter F."/>
            <person name="Albersmeier A."/>
            <person name="Kalinowski J."/>
            <person name="Ruckert C."/>
        </authorList>
    </citation>
    <scope>NUCLEOTIDE SEQUENCE</scope>
    <source>
        <strain evidence="9">CGMCC 4.5737</strain>
    </source>
</reference>
<evidence type="ECO:0000313" key="10">
    <source>
        <dbReference type="Proteomes" id="UP000637578"/>
    </source>
</evidence>
<dbReference type="InterPro" id="IPR027383">
    <property type="entry name" value="Znf_put"/>
</dbReference>
<evidence type="ECO:0000259" key="7">
    <source>
        <dbReference type="Pfam" id="PF04542"/>
    </source>
</evidence>
<dbReference type="EMBL" id="BMMK01000005">
    <property type="protein sequence ID" value="GGM46198.1"/>
    <property type="molecule type" value="Genomic_DNA"/>
</dbReference>
<comment type="similarity">
    <text evidence="1">Belongs to the sigma-70 factor family. ECF subfamily.</text>
</comment>
<dbReference type="RefSeq" id="WP_189055562.1">
    <property type="nucleotide sequence ID" value="NZ_BMMK01000005.1"/>
</dbReference>
<evidence type="ECO:0000256" key="6">
    <source>
        <dbReference type="SAM" id="MobiDB-lite"/>
    </source>
</evidence>
<feature type="domain" description="RNA polymerase sigma-70 region 2" evidence="7">
    <location>
        <begin position="39"/>
        <end position="107"/>
    </location>
</feature>
<dbReference type="Pfam" id="PF13490">
    <property type="entry name" value="zf-HC2"/>
    <property type="match status" value="1"/>
</dbReference>
<keyword evidence="4" id="KW-0238">DNA-binding</keyword>
<keyword evidence="10" id="KW-1185">Reference proteome</keyword>
<evidence type="ECO:0000313" key="9">
    <source>
        <dbReference type="EMBL" id="GGM46198.1"/>
    </source>
</evidence>
<dbReference type="PANTHER" id="PTHR43133">
    <property type="entry name" value="RNA POLYMERASE ECF-TYPE SIGMA FACTO"/>
    <property type="match status" value="1"/>
</dbReference>
<protein>
    <submittedName>
        <fullName evidence="9">RNA polymerase sigma factor</fullName>
    </submittedName>
</protein>
<dbReference type="SUPFAM" id="SSF88946">
    <property type="entry name" value="Sigma2 domain of RNA polymerase sigma factors"/>
    <property type="match status" value="1"/>
</dbReference>
<dbReference type="InterPro" id="IPR013325">
    <property type="entry name" value="RNA_pol_sigma_r2"/>
</dbReference>
<evidence type="ECO:0000259" key="8">
    <source>
        <dbReference type="Pfam" id="PF13490"/>
    </source>
</evidence>
<dbReference type="Proteomes" id="UP000637578">
    <property type="component" value="Unassembled WGS sequence"/>
</dbReference>
<dbReference type="InterPro" id="IPR013324">
    <property type="entry name" value="RNA_pol_sigma_r3/r4-like"/>
</dbReference>
<dbReference type="GO" id="GO:0016987">
    <property type="term" value="F:sigma factor activity"/>
    <property type="evidence" value="ECO:0007669"/>
    <property type="project" value="UniProtKB-KW"/>
</dbReference>
<name>A0A8J3C735_9PSEU</name>
<organism evidence="9 10">
    <name type="scientific">Longimycelium tulufanense</name>
    <dbReference type="NCBI Taxonomy" id="907463"/>
    <lineage>
        <taxon>Bacteria</taxon>
        <taxon>Bacillati</taxon>
        <taxon>Actinomycetota</taxon>
        <taxon>Actinomycetes</taxon>
        <taxon>Pseudonocardiales</taxon>
        <taxon>Pseudonocardiaceae</taxon>
        <taxon>Longimycelium</taxon>
    </lineage>
</organism>
<keyword evidence="5" id="KW-0804">Transcription</keyword>
<dbReference type="SUPFAM" id="SSF88659">
    <property type="entry name" value="Sigma3 and sigma4 domains of RNA polymerase sigma factors"/>
    <property type="match status" value="1"/>
</dbReference>
<keyword evidence="2" id="KW-0805">Transcription regulation</keyword>
<evidence type="ECO:0000256" key="4">
    <source>
        <dbReference type="ARBA" id="ARBA00023125"/>
    </source>
</evidence>
<dbReference type="NCBIfam" id="TIGR02937">
    <property type="entry name" value="sigma70-ECF"/>
    <property type="match status" value="1"/>
</dbReference>
<comment type="caution">
    <text evidence="9">The sequence shown here is derived from an EMBL/GenBank/DDBJ whole genome shotgun (WGS) entry which is preliminary data.</text>
</comment>